<proteinExistence type="predicted"/>
<organism evidence="1 2">
    <name type="scientific">Mitsuokella jalaludinii</name>
    <dbReference type="NCBI Taxonomy" id="187979"/>
    <lineage>
        <taxon>Bacteria</taxon>
        <taxon>Bacillati</taxon>
        <taxon>Bacillota</taxon>
        <taxon>Negativicutes</taxon>
        <taxon>Selenomonadales</taxon>
        <taxon>Selenomonadaceae</taxon>
        <taxon>Mitsuokella</taxon>
    </lineage>
</organism>
<dbReference type="Gene3D" id="3.30.1240.10">
    <property type="match status" value="1"/>
</dbReference>
<keyword evidence="2" id="KW-1185">Reference proteome</keyword>
<dbReference type="PANTHER" id="PTHR10000:SF8">
    <property type="entry name" value="HAD SUPERFAMILY HYDROLASE-LIKE, TYPE 3"/>
    <property type="match status" value="1"/>
</dbReference>
<dbReference type="Gene3D" id="3.40.50.1000">
    <property type="entry name" value="HAD superfamily/HAD-like"/>
    <property type="match status" value="1"/>
</dbReference>
<evidence type="ECO:0000313" key="1">
    <source>
        <dbReference type="EMBL" id="CUN98853.1"/>
    </source>
</evidence>
<protein>
    <submittedName>
        <fullName evidence="1">Phosphatase YidA</fullName>
        <ecNumber evidence="1">3.1.3.-</ecNumber>
    </submittedName>
</protein>
<dbReference type="InterPro" id="IPR036412">
    <property type="entry name" value="HAD-like_sf"/>
</dbReference>
<accession>A0A174BEC4</accession>
<dbReference type="InterPro" id="IPR023214">
    <property type="entry name" value="HAD_sf"/>
</dbReference>
<dbReference type="PANTHER" id="PTHR10000">
    <property type="entry name" value="PHOSPHOSERINE PHOSPHATASE"/>
    <property type="match status" value="1"/>
</dbReference>
<dbReference type="RefSeq" id="WP_055162454.1">
    <property type="nucleotide sequence ID" value="NZ_CABIWZ010000018.1"/>
</dbReference>
<gene>
    <name evidence="1" type="primary">yidA_2</name>
    <name evidence="1" type="ORF">ERS852385_01858</name>
</gene>
<dbReference type="NCBIfam" id="TIGR01484">
    <property type="entry name" value="HAD-SF-IIB"/>
    <property type="match status" value="1"/>
</dbReference>
<dbReference type="InterPro" id="IPR006379">
    <property type="entry name" value="HAD-SF_hydro_IIB"/>
</dbReference>
<dbReference type="GO" id="GO:0016791">
    <property type="term" value="F:phosphatase activity"/>
    <property type="evidence" value="ECO:0007669"/>
    <property type="project" value="TreeGrafter"/>
</dbReference>
<dbReference type="EMBL" id="CYYU01000018">
    <property type="protein sequence ID" value="CUN98853.1"/>
    <property type="molecule type" value="Genomic_DNA"/>
</dbReference>
<evidence type="ECO:0000313" key="2">
    <source>
        <dbReference type="Proteomes" id="UP000095546"/>
    </source>
</evidence>
<dbReference type="EC" id="3.1.3.-" evidence="1"/>
<dbReference type="Proteomes" id="UP000095546">
    <property type="component" value="Unassembled WGS sequence"/>
</dbReference>
<dbReference type="SUPFAM" id="SSF56784">
    <property type="entry name" value="HAD-like"/>
    <property type="match status" value="1"/>
</dbReference>
<dbReference type="AlphaFoldDB" id="A0A174BEC4"/>
<dbReference type="GO" id="GO:0000287">
    <property type="term" value="F:magnesium ion binding"/>
    <property type="evidence" value="ECO:0007669"/>
    <property type="project" value="TreeGrafter"/>
</dbReference>
<dbReference type="GO" id="GO:0005829">
    <property type="term" value="C:cytosol"/>
    <property type="evidence" value="ECO:0007669"/>
    <property type="project" value="TreeGrafter"/>
</dbReference>
<dbReference type="STRING" id="187979.ERS852385_01858"/>
<sequence>MKLAATDFDGTFAPHRQPVPASNIEAVAKWQAAGNKFGICTGRGLSLIEFELRKYPALHPDYLVCNNGAVIVNDKREFLSSLCFAETLVKGMLRLPLIRQTKNPMRLLTETDMYLLDTGSSIEFGLVIPMETLTFERAASMEKVVQLSMLCESVEEAEAVTAEVRKAFPEVIGNINRNYIDFNLKDANKRDGLRRLLEVSGWQPEETLFIGDDQNDLPAVKYFHGCTVETAEPFMKEAAAAVYPSVGDMLLAHL</sequence>
<dbReference type="Pfam" id="PF08282">
    <property type="entry name" value="Hydrolase_3"/>
    <property type="match status" value="1"/>
</dbReference>
<name>A0A174BEC4_9FIRM</name>
<dbReference type="OrthoDB" id="306707at2"/>
<keyword evidence="1" id="KW-0378">Hydrolase</keyword>
<reference evidence="1 2" key="1">
    <citation type="submission" date="2015-09" db="EMBL/GenBank/DDBJ databases">
        <authorList>
            <consortium name="Pathogen Informatics"/>
        </authorList>
    </citation>
    <scope>NUCLEOTIDE SEQUENCE [LARGE SCALE GENOMIC DNA]</scope>
    <source>
        <strain evidence="1 2">2789STDY5608828</strain>
    </source>
</reference>
<dbReference type="eggNOG" id="COG0561">
    <property type="taxonomic scope" value="Bacteria"/>
</dbReference>